<dbReference type="Pfam" id="PF00126">
    <property type="entry name" value="HTH_1"/>
    <property type="match status" value="1"/>
</dbReference>
<dbReference type="AlphaFoldDB" id="C2JUS6"/>
<dbReference type="PANTHER" id="PTHR30419:SF8">
    <property type="entry name" value="NITROGEN ASSIMILATION TRANSCRIPTIONAL ACTIVATOR-RELATED"/>
    <property type="match status" value="1"/>
</dbReference>
<dbReference type="InterPro" id="IPR036390">
    <property type="entry name" value="WH_DNA-bd_sf"/>
</dbReference>
<gene>
    <name evidence="6" type="ORF">HMPREF0539_0660</name>
</gene>
<evidence type="ECO:0000256" key="3">
    <source>
        <dbReference type="ARBA" id="ARBA00023125"/>
    </source>
</evidence>
<feature type="domain" description="HTH lysR-type" evidence="5">
    <location>
        <begin position="5"/>
        <end position="62"/>
    </location>
</feature>
<keyword evidence="3" id="KW-0238">DNA-binding</keyword>
<keyword evidence="7" id="KW-1185">Reference proteome</keyword>
<reference evidence="6" key="1">
    <citation type="submission" date="2009-01" db="EMBL/GenBank/DDBJ databases">
        <authorList>
            <person name="Qin X."/>
            <person name="Bachman B."/>
            <person name="Battles P."/>
            <person name="Bell A."/>
            <person name="Bess C."/>
            <person name="Bickham C."/>
            <person name="Chaboub L."/>
            <person name="Chen D."/>
            <person name="Coyle M."/>
            <person name="Deiros D.R."/>
            <person name="Dinh H."/>
            <person name="Forbes L."/>
            <person name="Fowler G."/>
            <person name="Francisco L."/>
            <person name="Fu Q."/>
            <person name="Gubbala S."/>
            <person name="Hale W."/>
            <person name="Han Y."/>
            <person name="Hemphill L."/>
            <person name="Highlander S.K."/>
            <person name="Hirani K."/>
            <person name="Hogues M."/>
            <person name="Jackson L."/>
            <person name="Jakkamsetti A."/>
            <person name="Javaid M."/>
            <person name="Jiang H."/>
            <person name="Korchina V."/>
            <person name="Kovar C."/>
            <person name="Lara F."/>
            <person name="Lee S."/>
            <person name="Mata R."/>
            <person name="Mathew T."/>
            <person name="Moen C."/>
            <person name="Morales K."/>
            <person name="Munidasa M."/>
            <person name="Nazareth L."/>
            <person name="Ngo R."/>
            <person name="Nguyen L."/>
            <person name="Okwuonu G."/>
            <person name="Ongeri F."/>
            <person name="Patil S."/>
            <person name="Petrosino J."/>
            <person name="Pham C."/>
            <person name="Pham P."/>
            <person name="Pu L.-L."/>
            <person name="Puazo M."/>
            <person name="Raj R."/>
            <person name="Reid J."/>
            <person name="Rouhana J."/>
            <person name="Saada N."/>
            <person name="Shang Y."/>
            <person name="Simmons D."/>
            <person name="Thornton R."/>
            <person name="Warren J."/>
            <person name="Weissenberger G."/>
            <person name="Zhang J."/>
            <person name="Zhang L."/>
            <person name="Zhou C."/>
            <person name="Zhu D."/>
            <person name="Muzny D."/>
            <person name="Worley K."/>
            <person name="Gibbs R."/>
        </authorList>
    </citation>
    <scope>NUCLEOTIDE SEQUENCE [LARGE SCALE GENOMIC DNA]</scope>
    <source>
        <strain evidence="6">LMS2-1</strain>
    </source>
</reference>
<dbReference type="PANTHER" id="PTHR30419">
    <property type="entry name" value="HTH-TYPE TRANSCRIPTIONAL REGULATOR YBHD"/>
    <property type="match status" value="1"/>
</dbReference>
<accession>C2JUS6</accession>
<comment type="caution">
    <text evidence="6">The sequence shown here is derived from an EMBL/GenBank/DDBJ whole genome shotgun (WGS) entry which is preliminary data.</text>
</comment>
<evidence type="ECO:0000256" key="4">
    <source>
        <dbReference type="ARBA" id="ARBA00023163"/>
    </source>
</evidence>
<dbReference type="InterPro" id="IPR036388">
    <property type="entry name" value="WH-like_DNA-bd_sf"/>
</dbReference>
<dbReference type="CDD" id="cd05466">
    <property type="entry name" value="PBP2_LTTR_substrate"/>
    <property type="match status" value="1"/>
</dbReference>
<organism evidence="6 7">
    <name type="scientific">Lacticaseibacillus rhamnosus (strain LMS2-1)</name>
    <dbReference type="NCBI Taxonomy" id="525361"/>
    <lineage>
        <taxon>Bacteria</taxon>
        <taxon>Bacillati</taxon>
        <taxon>Bacillota</taxon>
        <taxon>Bacilli</taxon>
        <taxon>Lactobacillales</taxon>
        <taxon>Lactobacillaceae</taxon>
        <taxon>Lacticaseibacillus</taxon>
    </lineage>
</organism>
<dbReference type="SUPFAM" id="SSF53850">
    <property type="entry name" value="Periplasmic binding protein-like II"/>
    <property type="match status" value="1"/>
</dbReference>
<dbReference type="Gene3D" id="1.10.10.10">
    <property type="entry name" value="Winged helix-like DNA-binding domain superfamily/Winged helix DNA-binding domain"/>
    <property type="match status" value="1"/>
</dbReference>
<dbReference type="PROSITE" id="PS50931">
    <property type="entry name" value="HTH_LYSR"/>
    <property type="match status" value="1"/>
</dbReference>
<dbReference type="InterPro" id="IPR000847">
    <property type="entry name" value="LysR_HTH_N"/>
</dbReference>
<evidence type="ECO:0000259" key="5">
    <source>
        <dbReference type="PROSITE" id="PS50931"/>
    </source>
</evidence>
<name>C2JUS6_LACRM</name>
<proteinExistence type="inferred from homology"/>
<protein>
    <submittedName>
        <fullName evidence="6">LysR substrate binding domain protein</fullName>
    </submittedName>
</protein>
<sequence length="303" mass="33617">MVNKLNFEDLKIFVALYELKSFSKAAVVLHLSQSALSKRIQHIEAILGSKLVDTSNHRRMLVTEAGERFFFHASKILHQVELMNTDLNSLKSLSNGVLTIGAVPILGQFGISRLINDFAAQFPKLALHVVEQEGISILKQLLTGDLDMALLRDTQAEVLSTREYVKLDLAKDELQVILAKTNPLAKRPSLSAKDLAATTIVSLLSGSGVFEPMQAFFADRHIAPKIIFSSPHIETLLGMVEGSRHVTFLFRQSYQPFANSNFVAKSLTPNICSHLQLVYRRTSNPAILKFADYLSQQVTAEKG</sequence>
<dbReference type="InterPro" id="IPR005119">
    <property type="entry name" value="LysR_subst-bd"/>
</dbReference>
<dbReference type="Gene3D" id="3.40.190.10">
    <property type="entry name" value="Periplasmic binding protein-like II"/>
    <property type="match status" value="2"/>
</dbReference>
<dbReference type="InterPro" id="IPR050950">
    <property type="entry name" value="HTH-type_LysR_regulators"/>
</dbReference>
<dbReference type="GO" id="GO:0005829">
    <property type="term" value="C:cytosol"/>
    <property type="evidence" value="ECO:0007669"/>
    <property type="project" value="TreeGrafter"/>
</dbReference>
<evidence type="ECO:0000313" key="7">
    <source>
        <dbReference type="Proteomes" id="UP000004525"/>
    </source>
</evidence>
<keyword evidence="4" id="KW-0804">Transcription</keyword>
<evidence type="ECO:0000313" key="6">
    <source>
        <dbReference type="EMBL" id="EEN81336.1"/>
    </source>
</evidence>
<dbReference type="GO" id="GO:0003700">
    <property type="term" value="F:DNA-binding transcription factor activity"/>
    <property type="evidence" value="ECO:0007669"/>
    <property type="project" value="InterPro"/>
</dbReference>
<evidence type="ECO:0000256" key="2">
    <source>
        <dbReference type="ARBA" id="ARBA00023015"/>
    </source>
</evidence>
<evidence type="ECO:0000256" key="1">
    <source>
        <dbReference type="ARBA" id="ARBA00009437"/>
    </source>
</evidence>
<dbReference type="Proteomes" id="UP000004525">
    <property type="component" value="Unassembled WGS sequence"/>
</dbReference>
<keyword evidence="2" id="KW-0805">Transcription regulation</keyword>
<dbReference type="SUPFAM" id="SSF46785">
    <property type="entry name" value="Winged helix' DNA-binding domain"/>
    <property type="match status" value="1"/>
</dbReference>
<dbReference type="GO" id="GO:0003677">
    <property type="term" value="F:DNA binding"/>
    <property type="evidence" value="ECO:0007669"/>
    <property type="project" value="UniProtKB-KW"/>
</dbReference>
<dbReference type="EMBL" id="ACIZ01000022">
    <property type="protein sequence ID" value="EEN81336.1"/>
    <property type="molecule type" value="Genomic_DNA"/>
</dbReference>
<dbReference type="Pfam" id="PF03466">
    <property type="entry name" value="LysR_substrate"/>
    <property type="match status" value="1"/>
</dbReference>
<comment type="similarity">
    <text evidence="1">Belongs to the LysR transcriptional regulatory family.</text>
</comment>
<dbReference type="HOGENOM" id="CLU_039613_6_2_9"/>